<dbReference type="Proteomes" id="UP001162131">
    <property type="component" value="Unassembled WGS sequence"/>
</dbReference>
<dbReference type="PANTHER" id="PTHR44329">
    <property type="entry name" value="SERINE/THREONINE-PROTEIN KINASE TNNI3K-RELATED"/>
    <property type="match status" value="1"/>
</dbReference>
<keyword evidence="2" id="KW-0067">ATP-binding</keyword>
<evidence type="ECO:0000313" key="6">
    <source>
        <dbReference type="Proteomes" id="UP001162131"/>
    </source>
</evidence>
<feature type="transmembrane region" description="Helical" evidence="3">
    <location>
        <begin position="6"/>
        <end position="24"/>
    </location>
</feature>
<dbReference type="Gene3D" id="1.10.510.10">
    <property type="entry name" value="Transferase(Phosphotransferase) domain 1"/>
    <property type="match status" value="1"/>
</dbReference>
<gene>
    <name evidence="5" type="ORF">BSTOLATCC_MIC3753</name>
</gene>
<accession>A0AAU9I8P0</accession>
<evidence type="ECO:0000256" key="1">
    <source>
        <dbReference type="ARBA" id="ARBA00022741"/>
    </source>
</evidence>
<dbReference type="PROSITE" id="PS50011">
    <property type="entry name" value="PROTEIN_KINASE_DOM"/>
    <property type="match status" value="1"/>
</dbReference>
<dbReference type="InterPro" id="IPR051681">
    <property type="entry name" value="Ser/Thr_Kinases-Pseudokinases"/>
</dbReference>
<comment type="caution">
    <text evidence="5">The sequence shown here is derived from an EMBL/GenBank/DDBJ whole genome shotgun (WGS) entry which is preliminary data.</text>
</comment>
<evidence type="ECO:0000259" key="4">
    <source>
        <dbReference type="PROSITE" id="PS50011"/>
    </source>
</evidence>
<feature type="transmembrane region" description="Helical" evidence="3">
    <location>
        <begin position="44"/>
        <end position="69"/>
    </location>
</feature>
<feature type="transmembrane region" description="Helical" evidence="3">
    <location>
        <begin position="125"/>
        <end position="147"/>
    </location>
</feature>
<dbReference type="InterPro" id="IPR000719">
    <property type="entry name" value="Prot_kinase_dom"/>
</dbReference>
<keyword evidence="3" id="KW-1133">Transmembrane helix</keyword>
<name>A0AAU9I8P0_9CILI</name>
<evidence type="ECO:0000256" key="2">
    <source>
        <dbReference type="ARBA" id="ARBA00022840"/>
    </source>
</evidence>
<dbReference type="PANTHER" id="PTHR44329:SF298">
    <property type="entry name" value="MIXED LINEAGE KINASE DOMAIN-LIKE PROTEIN"/>
    <property type="match status" value="1"/>
</dbReference>
<dbReference type="Pfam" id="PF07714">
    <property type="entry name" value="PK_Tyr_Ser-Thr"/>
    <property type="match status" value="1"/>
</dbReference>
<dbReference type="GO" id="GO:0004674">
    <property type="term" value="F:protein serine/threonine kinase activity"/>
    <property type="evidence" value="ECO:0007669"/>
    <property type="project" value="TreeGrafter"/>
</dbReference>
<proteinExistence type="predicted"/>
<protein>
    <recommendedName>
        <fullName evidence="4">Protein kinase domain-containing protein</fullName>
    </recommendedName>
</protein>
<keyword evidence="3" id="KW-0472">Membrane</keyword>
<keyword evidence="1" id="KW-0547">Nucleotide-binding</keyword>
<feature type="transmembrane region" description="Helical" evidence="3">
    <location>
        <begin position="240"/>
        <end position="262"/>
    </location>
</feature>
<feature type="transmembrane region" description="Helical" evidence="3">
    <location>
        <begin position="200"/>
        <end position="220"/>
    </location>
</feature>
<dbReference type="InterPro" id="IPR001245">
    <property type="entry name" value="Ser-Thr/Tyr_kinase_cat_dom"/>
</dbReference>
<dbReference type="GO" id="GO:0005524">
    <property type="term" value="F:ATP binding"/>
    <property type="evidence" value="ECO:0007669"/>
    <property type="project" value="UniProtKB-KW"/>
</dbReference>
<feature type="transmembrane region" description="Helical" evidence="3">
    <location>
        <begin position="84"/>
        <end position="104"/>
    </location>
</feature>
<dbReference type="InterPro" id="IPR011009">
    <property type="entry name" value="Kinase-like_dom_sf"/>
</dbReference>
<feature type="domain" description="Protein kinase" evidence="4">
    <location>
        <begin position="322"/>
        <end position="585"/>
    </location>
</feature>
<keyword evidence="6" id="KW-1185">Reference proteome</keyword>
<evidence type="ECO:0000256" key="3">
    <source>
        <dbReference type="SAM" id="Phobius"/>
    </source>
</evidence>
<keyword evidence="3" id="KW-0812">Transmembrane</keyword>
<feature type="transmembrane region" description="Helical" evidence="3">
    <location>
        <begin position="159"/>
        <end position="179"/>
    </location>
</feature>
<dbReference type="EMBL" id="CAJZBQ010000004">
    <property type="protein sequence ID" value="CAG9311464.1"/>
    <property type="molecule type" value="Genomic_DNA"/>
</dbReference>
<sequence>MRSLVFSISFLLGVAYTALFFYLLKKSYNFIQFNAQWMFAKIFYVVLMFFSLFRLISFWAICFFTSYILDRARLSYVLLSIPESLFLSSFLVLFWILASVYYYTHLMSYNPIEGQIRYPKRLKKLGAVGLIISALWVIGEIILYALFAGRLISVSSMEFQLMISNVAAFVLIVIFYCYLMFEYRNSYCKSSDAKKLSIQVLRVTLIWGLGRVLHILFYYTEALDFSSNDVHPPFDTMSENIPAAILLLDYLVNEIFCIYLVLRKQFFYIYSCDINSLPTTNSFLPNKTNEDFIDPSMIEDPNDFSWINSYDDPIIKEENIQIHIKVPSKKQLLGIIYRGVYNGHHVLIKRVKFTKISKYMIDQLIQEVVITKRLEGTHLLPLIGISTGSSHIDFVSPYMTNGSLFSAIHQRNSFFSYKDKLRIARELAFSLRNLHYQRQIHGHLTSHNVLFNKDWKVLVSDAGIEYFRKYAGLVLKYSNKSAWSSPEQLKDETEVVATFHPSDDSYSYGMILWELFTNQEPFPNMHWTKFKNMVKRGYRPSVPKSVGDGIKELILSCWNVEPKLRPGFSKIYMTVCMIEAQDPAVQ</sequence>
<evidence type="ECO:0000313" key="5">
    <source>
        <dbReference type="EMBL" id="CAG9311464.1"/>
    </source>
</evidence>
<dbReference type="AlphaFoldDB" id="A0AAU9I8P0"/>
<reference evidence="5" key="1">
    <citation type="submission" date="2021-09" db="EMBL/GenBank/DDBJ databases">
        <authorList>
            <consortium name="AG Swart"/>
            <person name="Singh M."/>
            <person name="Singh A."/>
            <person name="Seah K."/>
            <person name="Emmerich C."/>
        </authorList>
    </citation>
    <scope>NUCLEOTIDE SEQUENCE</scope>
    <source>
        <strain evidence="5">ATCC30299</strain>
    </source>
</reference>
<dbReference type="SUPFAM" id="SSF56112">
    <property type="entry name" value="Protein kinase-like (PK-like)"/>
    <property type="match status" value="1"/>
</dbReference>
<organism evidence="5 6">
    <name type="scientific">Blepharisma stoltei</name>
    <dbReference type="NCBI Taxonomy" id="1481888"/>
    <lineage>
        <taxon>Eukaryota</taxon>
        <taxon>Sar</taxon>
        <taxon>Alveolata</taxon>
        <taxon>Ciliophora</taxon>
        <taxon>Postciliodesmatophora</taxon>
        <taxon>Heterotrichea</taxon>
        <taxon>Heterotrichida</taxon>
        <taxon>Blepharismidae</taxon>
        <taxon>Blepharisma</taxon>
    </lineage>
</organism>